<gene>
    <name evidence="5" type="ORF">HJG60_000719</name>
</gene>
<feature type="region of interest" description="Disordered" evidence="4">
    <location>
        <begin position="1"/>
        <end position="26"/>
    </location>
</feature>
<feature type="repeat" description="ANK" evidence="3">
    <location>
        <begin position="200"/>
        <end position="228"/>
    </location>
</feature>
<dbReference type="AlphaFoldDB" id="A0A833YU26"/>
<sequence length="419" mass="45383">MGNAGKKSSRELAADGARPLDEGSPGAALHTQLYEAILREDCSAIRVLLRSHPVDRPLTVLASSASSGAPRPQMQPTVPIHLAAEHRKAHSLHCLLEHGADPEVRDARGLTTLHLMLLHWPVASTVRTEPGNRIHRLLADLQKDAVACLRILCEHGARVNAQVDDRHKYSPLHLAIRYGAHSGLVILARNGAQVNVTDESSRTPLHMAAGLLNEEMAETLIACGADVNCAVPSTGNTALKLAVCTACSKAGRVLAAGLSCIRLLLSHGAEVNAQDRSGQTAIHEACFAGSEAVISLLLEFGADVNILTGNGESPIHVYLQRRSNVRDKALLAKLLYCSYPLRLTNNQGLLPAGIMLPEFRSLRESLIELSRKPLSLEDICRRNVRNLYGERHRHHVECLLPGKMCRAVYAGYDLACLSK</sequence>
<proteinExistence type="predicted"/>
<dbReference type="Proteomes" id="UP000664940">
    <property type="component" value="Unassembled WGS sequence"/>
</dbReference>
<evidence type="ECO:0000256" key="4">
    <source>
        <dbReference type="SAM" id="MobiDB-lite"/>
    </source>
</evidence>
<feature type="repeat" description="ANK" evidence="3">
    <location>
        <begin position="234"/>
        <end position="276"/>
    </location>
</feature>
<name>A0A833YU26_9CHIR</name>
<feature type="repeat" description="ANK" evidence="3">
    <location>
        <begin position="75"/>
        <end position="107"/>
    </location>
</feature>
<keyword evidence="2 3" id="KW-0040">ANK repeat</keyword>
<evidence type="ECO:0000313" key="6">
    <source>
        <dbReference type="Proteomes" id="UP000664940"/>
    </source>
</evidence>
<dbReference type="InterPro" id="IPR002110">
    <property type="entry name" value="Ankyrin_rpt"/>
</dbReference>
<feature type="repeat" description="ANK" evidence="3">
    <location>
        <begin position="277"/>
        <end position="309"/>
    </location>
</feature>
<dbReference type="PROSITE" id="PS50297">
    <property type="entry name" value="ANK_REP_REGION"/>
    <property type="match status" value="4"/>
</dbReference>
<accession>A0A833YU26</accession>
<reference evidence="5 6" key="1">
    <citation type="journal article" date="2020" name="Nature">
        <title>Six reference-quality genomes reveal evolution of bat adaptations.</title>
        <authorList>
            <person name="Jebb D."/>
            <person name="Huang Z."/>
            <person name="Pippel M."/>
            <person name="Hughes G.M."/>
            <person name="Lavrichenko K."/>
            <person name="Devanna P."/>
            <person name="Winkler S."/>
            <person name="Jermiin L.S."/>
            <person name="Skirmuntt E.C."/>
            <person name="Katzourakis A."/>
            <person name="Burkitt-Gray L."/>
            <person name="Ray D.A."/>
            <person name="Sullivan K.A.M."/>
            <person name="Roscito J.G."/>
            <person name="Kirilenko B.M."/>
            <person name="Davalos L.M."/>
            <person name="Corthals A.P."/>
            <person name="Power M.L."/>
            <person name="Jones G."/>
            <person name="Ransome R.D."/>
            <person name="Dechmann D.K.N."/>
            <person name="Locatelli A.G."/>
            <person name="Puechmaille S.J."/>
            <person name="Fedrigo O."/>
            <person name="Jarvis E.D."/>
            <person name="Hiller M."/>
            <person name="Vernes S.C."/>
            <person name="Myers E.W."/>
            <person name="Teeling E.C."/>
        </authorList>
    </citation>
    <scope>NUCLEOTIDE SEQUENCE [LARGE SCALE GENOMIC DNA]</scope>
    <source>
        <strain evidence="5">Bat1K_MPI-CBG_1</strain>
    </source>
</reference>
<feature type="compositionally biased region" description="Basic and acidic residues" evidence="4">
    <location>
        <begin position="8"/>
        <end position="21"/>
    </location>
</feature>
<protein>
    <submittedName>
        <fullName evidence="5">Ankyrin repeat domain 61</fullName>
    </submittedName>
</protein>
<keyword evidence="1" id="KW-0677">Repeat</keyword>
<evidence type="ECO:0000313" key="5">
    <source>
        <dbReference type="EMBL" id="KAF6080438.1"/>
    </source>
</evidence>
<dbReference type="PANTHER" id="PTHR24134">
    <property type="entry name" value="ANKYRIN REPEAT-CONTAINING PROTEIN DDB_G0279043"/>
    <property type="match status" value="1"/>
</dbReference>
<dbReference type="SMART" id="SM00248">
    <property type="entry name" value="ANK"/>
    <property type="match status" value="7"/>
</dbReference>
<dbReference type="InterPro" id="IPR036770">
    <property type="entry name" value="Ankyrin_rpt-contain_sf"/>
</dbReference>
<dbReference type="EMBL" id="JABVXQ010000013">
    <property type="protein sequence ID" value="KAF6080438.1"/>
    <property type="molecule type" value="Genomic_DNA"/>
</dbReference>
<feature type="repeat" description="ANK" evidence="3">
    <location>
        <begin position="167"/>
        <end position="199"/>
    </location>
</feature>
<dbReference type="Pfam" id="PF12796">
    <property type="entry name" value="Ank_2"/>
    <property type="match status" value="2"/>
</dbReference>
<organism evidence="5 6">
    <name type="scientific">Phyllostomus discolor</name>
    <name type="common">pale spear-nosed bat</name>
    <dbReference type="NCBI Taxonomy" id="89673"/>
    <lineage>
        <taxon>Eukaryota</taxon>
        <taxon>Metazoa</taxon>
        <taxon>Chordata</taxon>
        <taxon>Craniata</taxon>
        <taxon>Vertebrata</taxon>
        <taxon>Euteleostomi</taxon>
        <taxon>Mammalia</taxon>
        <taxon>Eutheria</taxon>
        <taxon>Laurasiatheria</taxon>
        <taxon>Chiroptera</taxon>
        <taxon>Yangochiroptera</taxon>
        <taxon>Phyllostomidae</taxon>
        <taxon>Phyllostominae</taxon>
        <taxon>Phyllostomus</taxon>
    </lineage>
</organism>
<dbReference type="Pfam" id="PF00023">
    <property type="entry name" value="Ank"/>
    <property type="match status" value="1"/>
</dbReference>
<dbReference type="Gene3D" id="1.25.40.20">
    <property type="entry name" value="Ankyrin repeat-containing domain"/>
    <property type="match status" value="4"/>
</dbReference>
<comment type="caution">
    <text evidence="5">The sequence shown here is derived from an EMBL/GenBank/DDBJ whole genome shotgun (WGS) entry which is preliminary data.</text>
</comment>
<dbReference type="SUPFAM" id="SSF48403">
    <property type="entry name" value="Ankyrin repeat"/>
    <property type="match status" value="1"/>
</dbReference>
<evidence type="ECO:0000256" key="1">
    <source>
        <dbReference type="ARBA" id="ARBA00022737"/>
    </source>
</evidence>
<dbReference type="PANTHER" id="PTHR24134:SF9">
    <property type="entry name" value="ANKYRIN REPEAT AND SOCS BOX PROTEIN 8"/>
    <property type="match status" value="1"/>
</dbReference>
<dbReference type="PRINTS" id="PR01415">
    <property type="entry name" value="ANKYRIN"/>
</dbReference>
<evidence type="ECO:0000256" key="2">
    <source>
        <dbReference type="ARBA" id="ARBA00023043"/>
    </source>
</evidence>
<evidence type="ECO:0000256" key="3">
    <source>
        <dbReference type="PROSITE-ProRule" id="PRU00023"/>
    </source>
</evidence>
<dbReference type="PROSITE" id="PS50088">
    <property type="entry name" value="ANK_REPEAT"/>
    <property type="match status" value="5"/>
</dbReference>